<keyword evidence="5" id="KW-1185">Reference proteome</keyword>
<feature type="region of interest" description="Disordered" evidence="1">
    <location>
        <begin position="19"/>
        <end position="49"/>
    </location>
</feature>
<feature type="chain" id="PRO_5046192633" evidence="2">
    <location>
        <begin position="19"/>
        <end position="217"/>
    </location>
</feature>
<evidence type="ECO:0000259" key="3">
    <source>
        <dbReference type="Pfam" id="PF14771"/>
    </source>
</evidence>
<accession>A0ABT4AKJ2</accession>
<dbReference type="Pfam" id="PF14771">
    <property type="entry name" value="DUF4476"/>
    <property type="match status" value="1"/>
</dbReference>
<keyword evidence="2" id="KW-0732">Signal</keyword>
<comment type="caution">
    <text evidence="4">The sequence shown here is derived from an EMBL/GenBank/DDBJ whole genome shotgun (WGS) entry which is preliminary data.</text>
</comment>
<reference evidence="4 5" key="1">
    <citation type="submission" date="2022-11" db="EMBL/GenBank/DDBJ databases">
        <title>Minimal conservation of predation-associated metabolite biosynthetic gene clusters underscores biosynthetic potential of Myxococcota including descriptions for ten novel species: Archangium lansinium sp. nov., Myxococcus landrumus sp. nov., Nannocystis bai.</title>
        <authorList>
            <person name="Ahearne A."/>
            <person name="Stevens C."/>
            <person name="Phillips K."/>
        </authorList>
    </citation>
    <scope>NUCLEOTIDE SEQUENCE [LARGE SCALE GENOMIC DNA]</scope>
    <source>
        <strain evidence="4 5">MIWBW</strain>
    </source>
</reference>
<evidence type="ECO:0000313" key="5">
    <source>
        <dbReference type="Proteomes" id="UP001207654"/>
    </source>
</evidence>
<dbReference type="InterPro" id="IPR028011">
    <property type="entry name" value="DUF4476"/>
</dbReference>
<name>A0ABT4AKJ2_9BACT</name>
<evidence type="ECO:0000256" key="1">
    <source>
        <dbReference type="SAM" id="MobiDB-lite"/>
    </source>
</evidence>
<feature type="compositionally biased region" description="Pro residues" evidence="1">
    <location>
        <begin position="33"/>
        <end position="43"/>
    </location>
</feature>
<protein>
    <submittedName>
        <fullName evidence="4">DUF4476 domain-containing protein</fullName>
    </submittedName>
</protein>
<evidence type="ECO:0000256" key="2">
    <source>
        <dbReference type="SAM" id="SignalP"/>
    </source>
</evidence>
<gene>
    <name evidence="4" type="ORF">OV287_47970</name>
</gene>
<sequence>MRAVLIAVATLLAAPALAQNNKQEPPTAKADFRPPPGPGPGAPLPNTQATPVVVDRDTLMRQLAVINDRLAQAASKAKKDKQLLKLIDDARADLKEVGRQVTNAPPTRLEPQRPPPLPTVQPITEAMLRSLVAAIRNEPFSDDQLAVLEEAVSTQYFLVAQTQDILRNFRFSQDRLKAMRMLRPRLLDLENGFKLYESFDYSNDKDELKRILAAPTP</sequence>
<organism evidence="4 5">
    <name type="scientific">Archangium lansingense</name>
    <dbReference type="NCBI Taxonomy" id="2995310"/>
    <lineage>
        <taxon>Bacteria</taxon>
        <taxon>Pseudomonadati</taxon>
        <taxon>Myxococcota</taxon>
        <taxon>Myxococcia</taxon>
        <taxon>Myxococcales</taxon>
        <taxon>Cystobacterineae</taxon>
        <taxon>Archangiaceae</taxon>
        <taxon>Archangium</taxon>
    </lineage>
</organism>
<dbReference type="RefSeq" id="WP_267540784.1">
    <property type="nucleotide sequence ID" value="NZ_JAPNKA010000001.1"/>
</dbReference>
<feature type="domain" description="DUF4476" evidence="3">
    <location>
        <begin position="123"/>
        <end position="212"/>
    </location>
</feature>
<evidence type="ECO:0000313" key="4">
    <source>
        <dbReference type="EMBL" id="MCY1082208.1"/>
    </source>
</evidence>
<proteinExistence type="predicted"/>
<dbReference type="Proteomes" id="UP001207654">
    <property type="component" value="Unassembled WGS sequence"/>
</dbReference>
<feature type="signal peptide" evidence="2">
    <location>
        <begin position="1"/>
        <end position="18"/>
    </location>
</feature>
<dbReference type="EMBL" id="JAPNKA010000001">
    <property type="protein sequence ID" value="MCY1082208.1"/>
    <property type="molecule type" value="Genomic_DNA"/>
</dbReference>